<evidence type="ECO:0000313" key="1">
    <source>
        <dbReference type="EMBL" id="MXY34763.1"/>
    </source>
</evidence>
<reference evidence="1" key="1">
    <citation type="submission" date="2019-09" db="EMBL/GenBank/DDBJ databases">
        <title>Characterisation of the sponge microbiome using genome-centric metagenomics.</title>
        <authorList>
            <person name="Engelberts J.P."/>
            <person name="Robbins S.J."/>
            <person name="De Goeij J.M."/>
            <person name="Aranda M."/>
            <person name="Bell S.C."/>
            <person name="Webster N.S."/>
        </authorList>
    </citation>
    <scope>NUCLEOTIDE SEQUENCE</scope>
    <source>
        <strain evidence="1">SB0664_bin_43</strain>
    </source>
</reference>
<dbReference type="GO" id="GO:0008233">
    <property type="term" value="F:peptidase activity"/>
    <property type="evidence" value="ECO:0007669"/>
    <property type="project" value="UniProtKB-KW"/>
</dbReference>
<dbReference type="GO" id="GO:0006508">
    <property type="term" value="P:proteolysis"/>
    <property type="evidence" value="ECO:0007669"/>
    <property type="project" value="UniProtKB-KW"/>
</dbReference>
<name>A0A6B0Y402_9RHOB</name>
<dbReference type="EMBL" id="VXRY01000485">
    <property type="protein sequence ID" value="MXY34763.1"/>
    <property type="molecule type" value="Genomic_DNA"/>
</dbReference>
<feature type="non-terminal residue" evidence="1">
    <location>
        <position position="1"/>
    </location>
</feature>
<protein>
    <submittedName>
        <fullName evidence="1">Protease modulator HflC</fullName>
    </submittedName>
</protein>
<proteinExistence type="predicted"/>
<sequence>GFFRFYRSLAAYERALQGENSTLVITPDSEFFEFLDGAGMAADDTAAN</sequence>
<accession>A0A6B0Y402</accession>
<comment type="caution">
    <text evidence="1">The sequence shown here is derived from an EMBL/GenBank/DDBJ whole genome shotgun (WGS) entry which is preliminary data.</text>
</comment>
<keyword evidence="1" id="KW-0645">Protease</keyword>
<dbReference type="AlphaFoldDB" id="A0A6B0Y402"/>
<organism evidence="1">
    <name type="scientific">Boseongicola sp. SB0664_bin_43</name>
    <dbReference type="NCBI Taxonomy" id="2604844"/>
    <lineage>
        <taxon>Bacteria</taxon>
        <taxon>Pseudomonadati</taxon>
        <taxon>Pseudomonadota</taxon>
        <taxon>Alphaproteobacteria</taxon>
        <taxon>Rhodobacterales</taxon>
        <taxon>Paracoccaceae</taxon>
        <taxon>Boseongicola</taxon>
    </lineage>
</organism>
<keyword evidence="1" id="KW-0378">Hydrolase</keyword>
<gene>
    <name evidence="1" type="ORF">F4Y60_11890</name>
</gene>